<reference evidence="2 3" key="1">
    <citation type="submission" date="2014-04" db="EMBL/GenBank/DDBJ databases">
        <authorList>
            <consortium name="DOE Joint Genome Institute"/>
            <person name="Kuo A."/>
            <person name="Zuccaro A."/>
            <person name="Kohler A."/>
            <person name="Nagy L.G."/>
            <person name="Floudas D."/>
            <person name="Copeland A."/>
            <person name="Barry K.W."/>
            <person name="Cichocki N."/>
            <person name="Veneault-Fourrey C."/>
            <person name="LaButti K."/>
            <person name="Lindquist E.A."/>
            <person name="Lipzen A."/>
            <person name="Lundell T."/>
            <person name="Morin E."/>
            <person name="Murat C."/>
            <person name="Sun H."/>
            <person name="Tunlid A."/>
            <person name="Henrissat B."/>
            <person name="Grigoriev I.V."/>
            <person name="Hibbett D.S."/>
            <person name="Martin F."/>
            <person name="Nordberg H.P."/>
            <person name="Cantor M.N."/>
            <person name="Hua S.X."/>
        </authorList>
    </citation>
    <scope>NUCLEOTIDE SEQUENCE [LARGE SCALE GENOMIC DNA]</scope>
    <source>
        <strain evidence="2 3">MAFF 305830</strain>
    </source>
</reference>
<evidence type="ECO:0000313" key="3">
    <source>
        <dbReference type="Proteomes" id="UP000054097"/>
    </source>
</evidence>
<dbReference type="Proteomes" id="UP000054097">
    <property type="component" value="Unassembled WGS sequence"/>
</dbReference>
<dbReference type="AlphaFoldDB" id="A0A0C2WTX6"/>
<keyword evidence="3" id="KW-1185">Reference proteome</keyword>
<protein>
    <submittedName>
        <fullName evidence="2">Uncharacterized protein</fullName>
    </submittedName>
</protein>
<feature type="region of interest" description="Disordered" evidence="1">
    <location>
        <begin position="134"/>
        <end position="155"/>
    </location>
</feature>
<sequence length="155" mass="16344">MLAKSMGNYKANATPVRLPTSDAFSIAHHAFSSCLAFVISPVTSSRPHQMTLVGVTALHITSWWERLVVVRGSMGCTTYNPSGLPTTLSTTGINISSWAFDIPTGTAWNPAEASSAAIPNGFTLQPQHVGLHTHTTMTPTPTPAKAPPSAGCSRQ</sequence>
<dbReference type="EMBL" id="KN824401">
    <property type="protein sequence ID" value="KIM20912.1"/>
    <property type="molecule type" value="Genomic_DNA"/>
</dbReference>
<gene>
    <name evidence="2" type="ORF">M408DRAFT_29984</name>
</gene>
<organism evidence="2 3">
    <name type="scientific">Serendipita vermifera MAFF 305830</name>
    <dbReference type="NCBI Taxonomy" id="933852"/>
    <lineage>
        <taxon>Eukaryota</taxon>
        <taxon>Fungi</taxon>
        <taxon>Dikarya</taxon>
        <taxon>Basidiomycota</taxon>
        <taxon>Agaricomycotina</taxon>
        <taxon>Agaricomycetes</taxon>
        <taxon>Sebacinales</taxon>
        <taxon>Serendipitaceae</taxon>
        <taxon>Serendipita</taxon>
    </lineage>
</organism>
<accession>A0A0C2WTX6</accession>
<name>A0A0C2WTX6_SERVB</name>
<proteinExistence type="predicted"/>
<dbReference type="PROSITE" id="PS51257">
    <property type="entry name" value="PROKAR_LIPOPROTEIN"/>
    <property type="match status" value="1"/>
</dbReference>
<dbReference type="HOGENOM" id="CLU_1696571_0_0_1"/>
<evidence type="ECO:0000256" key="1">
    <source>
        <dbReference type="SAM" id="MobiDB-lite"/>
    </source>
</evidence>
<reference evidence="3" key="2">
    <citation type="submission" date="2015-01" db="EMBL/GenBank/DDBJ databases">
        <title>Evolutionary Origins and Diversification of the Mycorrhizal Mutualists.</title>
        <authorList>
            <consortium name="DOE Joint Genome Institute"/>
            <consortium name="Mycorrhizal Genomics Consortium"/>
            <person name="Kohler A."/>
            <person name="Kuo A."/>
            <person name="Nagy L.G."/>
            <person name="Floudas D."/>
            <person name="Copeland A."/>
            <person name="Barry K.W."/>
            <person name="Cichocki N."/>
            <person name="Veneault-Fourrey C."/>
            <person name="LaButti K."/>
            <person name="Lindquist E.A."/>
            <person name="Lipzen A."/>
            <person name="Lundell T."/>
            <person name="Morin E."/>
            <person name="Murat C."/>
            <person name="Riley R."/>
            <person name="Ohm R."/>
            <person name="Sun H."/>
            <person name="Tunlid A."/>
            <person name="Henrissat B."/>
            <person name="Grigoriev I.V."/>
            <person name="Hibbett D.S."/>
            <person name="Martin F."/>
        </authorList>
    </citation>
    <scope>NUCLEOTIDE SEQUENCE [LARGE SCALE GENOMIC DNA]</scope>
    <source>
        <strain evidence="3">MAFF 305830</strain>
    </source>
</reference>
<evidence type="ECO:0000313" key="2">
    <source>
        <dbReference type="EMBL" id="KIM20912.1"/>
    </source>
</evidence>